<protein>
    <submittedName>
        <fullName evidence="1">Uncharacterized protein</fullName>
    </submittedName>
</protein>
<sequence length="244" mass="27906">MQLSIFDVTSKPTEIAAARGEKVIFESWRMLELLDSLSGQFFLVKGKDQYQEFCLPFQAGEISFKSIFKSSFPPISGIGSVKNKKLMSYASMIGDLNLVIKQNDLLSFNYDRSVYRNNHAKQFITEDSVVTFDLSPNFIEPGTVRKVKKITNFEKLTHDEQINAIIGNTYGVQVRCHNDFFNEIISYPARITNIEIHDDELLIEGSNHLYIKTKGFVRLRYTGDLLFDIYNDDGGYTRTIHLSA</sequence>
<reference evidence="1 2" key="1">
    <citation type="journal article" date="2017" name="Int. J. Syst. Evol. Microbiol.">
        <title>Bacillus notoginsengisoli sp. nov., a novel bacterium isolated from the rhizosphere of Panax notoginseng.</title>
        <authorList>
            <person name="Zhang M.Y."/>
            <person name="Cheng J."/>
            <person name="Cai Y."/>
            <person name="Zhang T.Y."/>
            <person name="Wu Y.Y."/>
            <person name="Manikprabhu D."/>
            <person name="Li W.J."/>
            <person name="Zhang Y.X."/>
        </authorList>
    </citation>
    <scope>NUCLEOTIDE SEQUENCE [LARGE SCALE GENOMIC DNA]</scope>
    <source>
        <strain evidence="1 2">JCM 30743</strain>
    </source>
</reference>
<dbReference type="EMBL" id="QWEG01000012">
    <property type="protein sequence ID" value="RHW35936.1"/>
    <property type="molecule type" value="Genomic_DNA"/>
</dbReference>
<dbReference type="AlphaFoldDB" id="A0A417YQD6"/>
<evidence type="ECO:0000313" key="1">
    <source>
        <dbReference type="EMBL" id="RHW35936.1"/>
    </source>
</evidence>
<proteinExistence type="predicted"/>
<name>A0A417YQD6_9BACI</name>
<evidence type="ECO:0000313" key="2">
    <source>
        <dbReference type="Proteomes" id="UP000284416"/>
    </source>
</evidence>
<accession>A0A417YQD6</accession>
<dbReference type="Proteomes" id="UP000284416">
    <property type="component" value="Unassembled WGS sequence"/>
</dbReference>
<keyword evidence="2" id="KW-1185">Reference proteome</keyword>
<comment type="caution">
    <text evidence="1">The sequence shown here is derived from an EMBL/GenBank/DDBJ whole genome shotgun (WGS) entry which is preliminary data.</text>
</comment>
<organism evidence="1 2">
    <name type="scientific">Neobacillus notoginsengisoli</name>
    <dbReference type="NCBI Taxonomy" id="1578198"/>
    <lineage>
        <taxon>Bacteria</taxon>
        <taxon>Bacillati</taxon>
        <taxon>Bacillota</taxon>
        <taxon>Bacilli</taxon>
        <taxon>Bacillales</taxon>
        <taxon>Bacillaceae</taxon>
        <taxon>Neobacillus</taxon>
    </lineage>
</organism>
<gene>
    <name evidence="1" type="ORF">D1B31_17740</name>
</gene>